<accession>A0A558AWF8</accession>
<evidence type="ECO:0000313" key="2">
    <source>
        <dbReference type="Proteomes" id="UP000320011"/>
    </source>
</evidence>
<protein>
    <submittedName>
        <fullName evidence="1">DUF2795 domain-containing protein</fullName>
    </submittedName>
</protein>
<evidence type="ECO:0000313" key="1">
    <source>
        <dbReference type="EMBL" id="TVT28583.1"/>
    </source>
</evidence>
<gene>
    <name evidence="1" type="ORF">FNH05_30080</name>
</gene>
<keyword evidence="2" id="KW-1185">Reference proteome</keyword>
<comment type="caution">
    <text evidence="1">The sequence shown here is derived from an EMBL/GenBank/DDBJ whole genome shotgun (WGS) entry which is preliminary data.</text>
</comment>
<reference evidence="1 2" key="1">
    <citation type="submission" date="2019-07" db="EMBL/GenBank/DDBJ databases">
        <authorList>
            <person name="Duangmal K."/>
            <person name="Teo W.F.A."/>
        </authorList>
    </citation>
    <scope>NUCLEOTIDE SEQUENCE [LARGE SCALE GENOMIC DNA]</scope>
    <source>
        <strain evidence="1 2">TBRC 6029</strain>
    </source>
</reference>
<name>A0A558AWF8_9PSEU</name>
<dbReference type="RefSeq" id="WP_144592230.1">
    <property type="nucleotide sequence ID" value="NZ_VJWX01000444.1"/>
</dbReference>
<reference evidence="1 2" key="2">
    <citation type="submission" date="2019-08" db="EMBL/GenBank/DDBJ databases">
        <title>Amycolatopsis acidicola sp. nov., isolated from peat swamp forest soil.</title>
        <authorList>
            <person name="Srisuk N."/>
        </authorList>
    </citation>
    <scope>NUCLEOTIDE SEQUENCE [LARGE SCALE GENOMIC DNA]</scope>
    <source>
        <strain evidence="1 2">TBRC 6029</strain>
    </source>
</reference>
<dbReference type="Proteomes" id="UP000320011">
    <property type="component" value="Unassembled WGS sequence"/>
</dbReference>
<organism evidence="1 2">
    <name type="scientific">Amycolatopsis rhizosphaerae</name>
    <dbReference type="NCBI Taxonomy" id="2053003"/>
    <lineage>
        <taxon>Bacteria</taxon>
        <taxon>Bacillati</taxon>
        <taxon>Actinomycetota</taxon>
        <taxon>Actinomycetes</taxon>
        <taxon>Pseudonocardiales</taxon>
        <taxon>Pseudonocardiaceae</taxon>
        <taxon>Amycolatopsis</taxon>
    </lineage>
</organism>
<dbReference type="Pfam" id="PF11387">
    <property type="entry name" value="DUF2795"/>
    <property type="match status" value="1"/>
</dbReference>
<dbReference type="OrthoDB" id="3631172at2"/>
<proteinExistence type="predicted"/>
<dbReference type="InterPro" id="IPR021527">
    <property type="entry name" value="DUF2795"/>
</dbReference>
<dbReference type="AlphaFoldDB" id="A0A558AWF8"/>
<sequence>MHVPEEDRLRPVLSDVDYPCGRAELVHQAAAHGADDDILGHLAGLPEGDYTCFEAVTGALAETV</sequence>
<dbReference type="EMBL" id="VJWX01000444">
    <property type="protein sequence ID" value="TVT28583.1"/>
    <property type="molecule type" value="Genomic_DNA"/>
</dbReference>